<dbReference type="RefSeq" id="WP_199463261.1">
    <property type="nucleotide sequence ID" value="NZ_JAEMUH010000012.1"/>
</dbReference>
<dbReference type="Gene3D" id="3.40.630.30">
    <property type="match status" value="1"/>
</dbReference>
<keyword evidence="4" id="KW-1185">Reference proteome</keyword>
<organism evidence="3 4">
    <name type="scientific">Marinomonas ostreistagni</name>
    <dbReference type="NCBI Taxonomy" id="359209"/>
    <lineage>
        <taxon>Bacteria</taxon>
        <taxon>Pseudomonadati</taxon>
        <taxon>Pseudomonadota</taxon>
        <taxon>Gammaproteobacteria</taxon>
        <taxon>Oceanospirillales</taxon>
        <taxon>Oceanospirillaceae</taxon>
        <taxon>Marinomonas</taxon>
    </lineage>
</organism>
<evidence type="ECO:0000313" key="3">
    <source>
        <dbReference type="EMBL" id="MBJ7551666.1"/>
    </source>
</evidence>
<accession>A0ABS0ZDD8</accession>
<dbReference type="EMBL" id="JAEMUH010000012">
    <property type="protein sequence ID" value="MBJ7551666.1"/>
    <property type="molecule type" value="Genomic_DNA"/>
</dbReference>
<sequence>MNIITASINDSEEIAKIVAVSNRDVAEMFNLNRQNNPKHPSFYDKEWVLSDFERGEEYFLYRENEKPVGCVAFEQPNSHVGYLNRLSVLPNNRRKGIGEKLVAHTLDYAKSKGIEEISIGIIAKHEVLKDWYLSLGFIENGVKEFPHLPFDVLFMKYNLA</sequence>
<reference evidence="3 4" key="1">
    <citation type="submission" date="2020-12" db="EMBL/GenBank/DDBJ databases">
        <title>Comparative genome analysis of fungal antagonists Marinomonas ostreistagni 398 and M. spartinae 468.</title>
        <authorList>
            <person name="Fields J.L."/>
            <person name="Mavrodi O.V."/>
            <person name="Biber P.D."/>
            <person name="Indest K.J."/>
            <person name="Mavrodi D.V."/>
        </authorList>
    </citation>
    <scope>NUCLEOTIDE SEQUENCE [LARGE SCALE GENOMIC DNA]</scope>
    <source>
        <strain evidence="3 4">USM7</strain>
    </source>
</reference>
<dbReference type="InterPro" id="IPR050769">
    <property type="entry name" value="NAT_camello-type"/>
</dbReference>
<gene>
    <name evidence="3" type="ORF">JHD44_13300</name>
</gene>
<dbReference type="CDD" id="cd04301">
    <property type="entry name" value="NAT_SF"/>
    <property type="match status" value="1"/>
</dbReference>
<evidence type="ECO:0000256" key="1">
    <source>
        <dbReference type="ARBA" id="ARBA00022679"/>
    </source>
</evidence>
<dbReference type="Proteomes" id="UP000598488">
    <property type="component" value="Unassembled WGS sequence"/>
</dbReference>
<evidence type="ECO:0000259" key="2">
    <source>
        <dbReference type="PROSITE" id="PS51186"/>
    </source>
</evidence>
<dbReference type="SUPFAM" id="SSF55729">
    <property type="entry name" value="Acyl-CoA N-acyltransferases (Nat)"/>
    <property type="match status" value="1"/>
</dbReference>
<dbReference type="Pfam" id="PF00583">
    <property type="entry name" value="Acetyltransf_1"/>
    <property type="match status" value="1"/>
</dbReference>
<comment type="caution">
    <text evidence="3">The sequence shown here is derived from an EMBL/GenBank/DDBJ whole genome shotgun (WGS) entry which is preliminary data.</text>
</comment>
<protein>
    <submittedName>
        <fullName evidence="3">GNAT family N-acetyltransferase</fullName>
    </submittedName>
</protein>
<dbReference type="PANTHER" id="PTHR13947:SF37">
    <property type="entry name" value="LD18367P"/>
    <property type="match status" value="1"/>
</dbReference>
<dbReference type="InterPro" id="IPR000182">
    <property type="entry name" value="GNAT_dom"/>
</dbReference>
<dbReference type="PANTHER" id="PTHR13947">
    <property type="entry name" value="GNAT FAMILY N-ACETYLTRANSFERASE"/>
    <property type="match status" value="1"/>
</dbReference>
<evidence type="ECO:0000313" key="4">
    <source>
        <dbReference type="Proteomes" id="UP000598488"/>
    </source>
</evidence>
<keyword evidence="1" id="KW-0808">Transferase</keyword>
<dbReference type="InterPro" id="IPR016181">
    <property type="entry name" value="Acyl_CoA_acyltransferase"/>
</dbReference>
<name>A0ABS0ZDD8_9GAMM</name>
<feature type="domain" description="N-acetyltransferase" evidence="2">
    <location>
        <begin position="15"/>
        <end position="160"/>
    </location>
</feature>
<proteinExistence type="predicted"/>
<dbReference type="PROSITE" id="PS51186">
    <property type="entry name" value="GNAT"/>
    <property type="match status" value="1"/>
</dbReference>